<evidence type="ECO:0000259" key="1">
    <source>
        <dbReference type="Pfam" id="PF06259"/>
    </source>
</evidence>
<dbReference type="Pfam" id="PF06259">
    <property type="entry name" value="Abhydrolase_8"/>
    <property type="match status" value="1"/>
</dbReference>
<proteinExistence type="predicted"/>
<dbReference type="InterPro" id="IPR010427">
    <property type="entry name" value="DUF1023"/>
</dbReference>
<gene>
    <name evidence="2" type="ORF">DIJ64_00905</name>
</gene>
<protein>
    <recommendedName>
        <fullName evidence="1">DUF1023 domain-containing protein</fullName>
    </recommendedName>
</protein>
<reference evidence="2 3" key="1">
    <citation type="submission" date="2018-05" db="EMBL/GenBank/DDBJ databases">
        <title>Evolution of small genomes with special reference to Mycobacterium leprae.</title>
        <authorList>
            <person name="Mohanty P.S."/>
            <person name="Bansal A.K."/>
            <person name="Gupta U.D."/>
            <person name="Naaz F."/>
            <person name="Dwivedi V.D."/>
            <person name="Singh H."/>
            <person name="Gupta G."/>
            <person name="Sharma S."/>
            <person name="Arora M."/>
        </authorList>
    </citation>
    <scope>NUCLEOTIDE SEQUENCE [LARGE SCALE GENOMIC DNA]</scope>
    <source>
        <strain evidence="2 3">MRHRU-235-G</strain>
    </source>
</reference>
<feature type="domain" description="DUF1023" evidence="1">
    <location>
        <begin position="16"/>
        <end position="91"/>
    </location>
</feature>
<evidence type="ECO:0000313" key="3">
    <source>
        <dbReference type="Proteomes" id="UP000249682"/>
    </source>
</evidence>
<organism evidence="2 3">
    <name type="scientific">Mycobacterium leprae</name>
    <dbReference type="NCBI Taxonomy" id="1769"/>
    <lineage>
        <taxon>Bacteria</taxon>
        <taxon>Bacillati</taxon>
        <taxon>Actinomycetota</taxon>
        <taxon>Actinomycetes</taxon>
        <taxon>Mycobacteriales</taxon>
        <taxon>Mycobacteriaceae</taxon>
        <taxon>Mycobacterium</taxon>
    </lineage>
</organism>
<name>A0AAD0KPT0_MYCLR</name>
<evidence type="ECO:0000313" key="2">
    <source>
        <dbReference type="EMBL" id="AWV47162.1"/>
    </source>
</evidence>
<dbReference type="EMBL" id="CP029543">
    <property type="protein sequence ID" value="AWV47162.1"/>
    <property type="molecule type" value="Genomic_DNA"/>
</dbReference>
<accession>A0AAD0KPT0</accession>
<dbReference type="Proteomes" id="UP000249682">
    <property type="component" value="Chromosome"/>
</dbReference>
<dbReference type="AlphaFoldDB" id="A0AAD0KPT0"/>
<sequence length="103" mass="11340">MLHRRLATPKLSVTKQSICADNVSIADSGAVACSTWLVYDKSDSLLEVTHDRLSRAGDGPFNSFYKGLVATTTMLDQHITEFGYSYRSLTIQAGKPVNDRCLI</sequence>